<dbReference type="Proteomes" id="UP001596425">
    <property type="component" value="Unassembled WGS sequence"/>
</dbReference>
<gene>
    <name evidence="2" type="ORF">ACFQBM_11920</name>
</gene>
<evidence type="ECO:0000259" key="1">
    <source>
        <dbReference type="Pfam" id="PF13649"/>
    </source>
</evidence>
<dbReference type="Gene3D" id="3.40.50.150">
    <property type="entry name" value="Vaccinia Virus protein VP39"/>
    <property type="match status" value="1"/>
</dbReference>
<dbReference type="RefSeq" id="WP_193190282.1">
    <property type="nucleotide sequence ID" value="NZ_JACZFR010000012.1"/>
</dbReference>
<dbReference type="EMBL" id="JBHSVR010000001">
    <property type="protein sequence ID" value="MFC6633998.1"/>
    <property type="molecule type" value="Genomic_DNA"/>
</dbReference>
<name>A0ABW1YNM2_9GAMM</name>
<dbReference type="SUPFAM" id="SSF53335">
    <property type="entry name" value="S-adenosyl-L-methionine-dependent methyltransferases"/>
    <property type="match status" value="1"/>
</dbReference>
<proteinExistence type="predicted"/>
<evidence type="ECO:0000313" key="3">
    <source>
        <dbReference type="Proteomes" id="UP001596425"/>
    </source>
</evidence>
<dbReference type="CDD" id="cd02440">
    <property type="entry name" value="AdoMet_MTases"/>
    <property type="match status" value="1"/>
</dbReference>
<protein>
    <submittedName>
        <fullName evidence="2">Class I SAM-dependent methyltransferase</fullName>
        <ecNumber evidence="2">2.1.1.-</ecNumber>
    </submittedName>
</protein>
<keyword evidence="2" id="KW-0808">Transferase</keyword>
<keyword evidence="3" id="KW-1185">Reference proteome</keyword>
<dbReference type="EC" id="2.1.1.-" evidence="2"/>
<dbReference type="InterPro" id="IPR041698">
    <property type="entry name" value="Methyltransf_25"/>
</dbReference>
<evidence type="ECO:0000313" key="2">
    <source>
        <dbReference type="EMBL" id="MFC6633998.1"/>
    </source>
</evidence>
<dbReference type="InterPro" id="IPR029063">
    <property type="entry name" value="SAM-dependent_MTases_sf"/>
</dbReference>
<reference evidence="3" key="1">
    <citation type="journal article" date="2019" name="Int. J. Syst. Evol. Microbiol.">
        <title>The Global Catalogue of Microorganisms (GCM) 10K type strain sequencing project: providing services to taxonomists for standard genome sequencing and annotation.</title>
        <authorList>
            <consortium name="The Broad Institute Genomics Platform"/>
            <consortium name="The Broad Institute Genome Sequencing Center for Infectious Disease"/>
            <person name="Wu L."/>
            <person name="Ma J."/>
        </authorList>
    </citation>
    <scope>NUCLEOTIDE SEQUENCE [LARGE SCALE GENOMIC DNA]</scope>
    <source>
        <strain evidence="3">CGMCC 1.13718</strain>
    </source>
</reference>
<feature type="domain" description="Methyltransferase" evidence="1">
    <location>
        <begin position="49"/>
        <end position="146"/>
    </location>
</feature>
<sequence>MQRESIREAFDQMADRYDSQWARLSALNEALHLLMGALLSELPGDAHFLCVGAGTGAELRYLAGKFPRWHFTVVEPSAAMLEVCRRNAVEAGFADRCHFHRGYVELLPAAAEFHGASALLVSQFILEREERAAFFRDIACRLQPGGILVSSDLSSDMASAAYRSLLEVWLRMMRWAADMPPEGLDNMRNAYGRDVAVLPAEQVEKIIECGGFGSATPFYQAGLIRAWYSHLSTDTA</sequence>
<keyword evidence="2" id="KW-0489">Methyltransferase</keyword>
<organism evidence="2 3">
    <name type="scientific">Microbulbifer taiwanensis</name>
    <dbReference type="NCBI Taxonomy" id="986746"/>
    <lineage>
        <taxon>Bacteria</taxon>
        <taxon>Pseudomonadati</taxon>
        <taxon>Pseudomonadota</taxon>
        <taxon>Gammaproteobacteria</taxon>
        <taxon>Cellvibrionales</taxon>
        <taxon>Microbulbiferaceae</taxon>
        <taxon>Microbulbifer</taxon>
    </lineage>
</organism>
<dbReference type="GO" id="GO:0032259">
    <property type="term" value="P:methylation"/>
    <property type="evidence" value="ECO:0007669"/>
    <property type="project" value="UniProtKB-KW"/>
</dbReference>
<accession>A0ABW1YNM2</accession>
<dbReference type="Pfam" id="PF13649">
    <property type="entry name" value="Methyltransf_25"/>
    <property type="match status" value="1"/>
</dbReference>
<dbReference type="GO" id="GO:0008168">
    <property type="term" value="F:methyltransferase activity"/>
    <property type="evidence" value="ECO:0007669"/>
    <property type="project" value="UniProtKB-KW"/>
</dbReference>
<comment type="caution">
    <text evidence="2">The sequence shown here is derived from an EMBL/GenBank/DDBJ whole genome shotgun (WGS) entry which is preliminary data.</text>
</comment>